<keyword evidence="24" id="KW-1185">Reference proteome</keyword>
<comment type="catalytic activity">
    <reaction evidence="14">
        <text>a 3'-end 2'-deoxyribonucleotide-3'-diphospho-5'-guanosine-DNA + H2O = a 3'-end 2'-deoxyribonucleotide 3'-phosphate-DNA + GMP + 2 H(+)</text>
        <dbReference type="Rhea" id="RHEA:52140"/>
        <dbReference type="Rhea" id="RHEA-COMP:13186"/>
        <dbReference type="Rhea" id="RHEA-COMP:13187"/>
        <dbReference type="ChEBI" id="CHEBI:15377"/>
        <dbReference type="ChEBI" id="CHEBI:15378"/>
        <dbReference type="ChEBI" id="CHEBI:58115"/>
        <dbReference type="ChEBI" id="CHEBI:136419"/>
        <dbReference type="ChEBI" id="CHEBI:136420"/>
        <dbReference type="EC" id="3.6.1.72"/>
    </reaction>
</comment>
<keyword evidence="8" id="KW-0863">Zinc-finger</keyword>
<dbReference type="PANTHER" id="PTHR12486">
    <property type="entry name" value="APRATAXIN-RELATED"/>
    <property type="match status" value="1"/>
</dbReference>
<evidence type="ECO:0000256" key="5">
    <source>
        <dbReference type="ARBA" id="ARBA00022490"/>
    </source>
</evidence>
<evidence type="ECO:0000256" key="16">
    <source>
        <dbReference type="ARBA" id="ARBA00044713"/>
    </source>
</evidence>
<feature type="compositionally biased region" description="Low complexity" evidence="20">
    <location>
        <begin position="23"/>
        <end position="90"/>
    </location>
</feature>
<evidence type="ECO:0000313" key="23">
    <source>
        <dbReference type="EMBL" id="KAK3319128.1"/>
    </source>
</evidence>
<dbReference type="Proteomes" id="UP001283341">
    <property type="component" value="Unassembled WGS sequence"/>
</dbReference>
<dbReference type="Pfam" id="PF01230">
    <property type="entry name" value="HIT"/>
    <property type="match status" value="1"/>
</dbReference>
<evidence type="ECO:0000256" key="3">
    <source>
        <dbReference type="ARBA" id="ARBA00012495"/>
    </source>
</evidence>
<dbReference type="AlphaFoldDB" id="A0AAE0M571"/>
<proteinExistence type="predicted"/>
<dbReference type="GO" id="GO:0120108">
    <property type="term" value="F:DNA-3'-diphospho-5'-guanosine diphosphatase activity"/>
    <property type="evidence" value="ECO:0007669"/>
    <property type="project" value="UniProtKB-EC"/>
</dbReference>
<comment type="subcellular location">
    <subcellularLocation>
        <location evidence="2">Cytoplasm</location>
    </subcellularLocation>
    <subcellularLocation>
        <location evidence="1">Nucleus</location>
    </subcellularLocation>
</comment>
<evidence type="ECO:0000256" key="4">
    <source>
        <dbReference type="ARBA" id="ARBA00012496"/>
    </source>
</evidence>
<dbReference type="InterPro" id="IPR032566">
    <property type="entry name" value="Znf-C2HE"/>
</dbReference>
<dbReference type="GO" id="GO:0003725">
    <property type="term" value="F:double-stranded RNA binding"/>
    <property type="evidence" value="ECO:0007669"/>
    <property type="project" value="TreeGrafter"/>
</dbReference>
<evidence type="ECO:0000256" key="18">
    <source>
        <dbReference type="ARBA" id="ARBA00068941"/>
    </source>
</evidence>
<evidence type="ECO:0000256" key="1">
    <source>
        <dbReference type="ARBA" id="ARBA00004123"/>
    </source>
</evidence>
<keyword evidence="7" id="KW-0227">DNA damage</keyword>
<evidence type="ECO:0000256" key="13">
    <source>
        <dbReference type="ARBA" id="ARBA00023242"/>
    </source>
</evidence>
<evidence type="ECO:0000256" key="20">
    <source>
        <dbReference type="SAM" id="MobiDB-lite"/>
    </source>
</evidence>
<keyword evidence="6" id="KW-0479">Metal-binding</keyword>
<gene>
    <name evidence="23" type="ORF">B0H66DRAFT_558847</name>
</gene>
<feature type="domain" description="Aprataxin C2HE/C2H2/C2HC zinc finger" evidence="22">
    <location>
        <begin position="299"/>
        <end position="354"/>
    </location>
</feature>
<dbReference type="GO" id="GO:0005737">
    <property type="term" value="C:cytoplasm"/>
    <property type="evidence" value="ECO:0007669"/>
    <property type="project" value="UniProtKB-SubCell"/>
</dbReference>
<dbReference type="GO" id="GO:0005634">
    <property type="term" value="C:nucleus"/>
    <property type="evidence" value="ECO:0007669"/>
    <property type="project" value="UniProtKB-SubCell"/>
</dbReference>
<dbReference type="EC" id="3.6.1.72" evidence="3"/>
<keyword evidence="5" id="KW-0963">Cytoplasm</keyword>
<evidence type="ECO:0000256" key="8">
    <source>
        <dbReference type="ARBA" id="ARBA00022771"/>
    </source>
</evidence>
<dbReference type="GO" id="GO:0000012">
    <property type="term" value="P:single strand break repair"/>
    <property type="evidence" value="ECO:0007669"/>
    <property type="project" value="TreeGrafter"/>
</dbReference>
<dbReference type="InterPro" id="IPR019808">
    <property type="entry name" value="Histidine_triad_CS"/>
</dbReference>
<reference evidence="23" key="1">
    <citation type="journal article" date="2023" name="Mol. Phylogenet. Evol.">
        <title>Genome-scale phylogeny and comparative genomics of the fungal order Sordariales.</title>
        <authorList>
            <person name="Hensen N."/>
            <person name="Bonometti L."/>
            <person name="Westerberg I."/>
            <person name="Brannstrom I.O."/>
            <person name="Guillou S."/>
            <person name="Cros-Aarteil S."/>
            <person name="Calhoun S."/>
            <person name="Haridas S."/>
            <person name="Kuo A."/>
            <person name="Mondo S."/>
            <person name="Pangilinan J."/>
            <person name="Riley R."/>
            <person name="LaButti K."/>
            <person name="Andreopoulos B."/>
            <person name="Lipzen A."/>
            <person name="Chen C."/>
            <person name="Yan M."/>
            <person name="Daum C."/>
            <person name="Ng V."/>
            <person name="Clum A."/>
            <person name="Steindorff A."/>
            <person name="Ohm R.A."/>
            <person name="Martin F."/>
            <person name="Silar P."/>
            <person name="Natvig D.O."/>
            <person name="Lalanne C."/>
            <person name="Gautier V."/>
            <person name="Ament-Velasquez S.L."/>
            <person name="Kruys A."/>
            <person name="Hutchinson M.I."/>
            <person name="Powell A.J."/>
            <person name="Barry K."/>
            <person name="Miller A.N."/>
            <person name="Grigoriev I.V."/>
            <person name="Debuchy R."/>
            <person name="Gladieux P."/>
            <person name="Hiltunen Thoren M."/>
            <person name="Johannesson H."/>
        </authorList>
    </citation>
    <scope>NUCLEOTIDE SEQUENCE</scope>
    <source>
        <strain evidence="23">CBS 118394</strain>
    </source>
</reference>
<dbReference type="EC" id="3.6.1.71" evidence="4"/>
<name>A0AAE0M571_9PEZI</name>
<comment type="catalytic activity">
    <reaction evidence="16">
        <text>a 5'-end adenosine-5'-diphospho-5'-ribonucleoside-2'-deoxyribonucleotide-DNA + H2O = a 5'-end 5'-phospho-ribonucleoside-2'-deoxyribonucleotide-DNA + AMP + 2 H(+)</text>
        <dbReference type="Rhea" id="RHEA:52132"/>
        <dbReference type="Rhea" id="RHEA-COMP:13182"/>
        <dbReference type="Rhea" id="RHEA-COMP:13183"/>
        <dbReference type="ChEBI" id="CHEBI:15377"/>
        <dbReference type="ChEBI" id="CHEBI:15378"/>
        <dbReference type="ChEBI" id="CHEBI:136414"/>
        <dbReference type="ChEBI" id="CHEBI:136415"/>
        <dbReference type="ChEBI" id="CHEBI:456215"/>
        <dbReference type="EC" id="3.6.1.71"/>
    </reaction>
</comment>
<keyword evidence="12" id="KW-0234">DNA repair</keyword>
<comment type="function">
    <text evidence="17">DNA-binding protein involved in single-strand DNA break repair, double-strand DNA break repair and base excision repair. Resolves abortive DNA ligation intermediates formed either at base excision sites, or when DNA ligases attempt to repair non-ligatable breaks induced by reactive oxygen species. Catalyzes the release of adenylate groups covalently linked to 5'-phosphate termini, resulting in the production of 5'-phosphate termini that can be efficiently rejoined. Likewise, catalyzes the release of 3'-linked guanosine (DNAppG) and inosine (DNAppI) from DNA, but has higher specific activity with 5'-linked adenosine (AppDNA).</text>
</comment>
<evidence type="ECO:0000259" key="22">
    <source>
        <dbReference type="Pfam" id="PF16278"/>
    </source>
</evidence>
<evidence type="ECO:0000256" key="10">
    <source>
        <dbReference type="ARBA" id="ARBA00022833"/>
    </source>
</evidence>
<feature type="domain" description="HIT" evidence="21">
    <location>
        <begin position="162"/>
        <end position="283"/>
    </location>
</feature>
<protein>
    <recommendedName>
        <fullName evidence="18">Aprataxin-like protein</fullName>
        <ecNumber evidence="4">3.6.1.71</ecNumber>
        <ecNumber evidence="3">3.6.1.72</ecNumber>
    </recommendedName>
    <alternativeName>
        <fullName evidence="19">Hit family protein 3</fullName>
    </alternativeName>
</protein>
<reference evidence="23" key="2">
    <citation type="submission" date="2023-06" db="EMBL/GenBank/DDBJ databases">
        <authorList>
            <consortium name="Lawrence Berkeley National Laboratory"/>
            <person name="Haridas S."/>
            <person name="Hensen N."/>
            <person name="Bonometti L."/>
            <person name="Westerberg I."/>
            <person name="Brannstrom I.O."/>
            <person name="Guillou S."/>
            <person name="Cros-Aarteil S."/>
            <person name="Calhoun S."/>
            <person name="Kuo A."/>
            <person name="Mondo S."/>
            <person name="Pangilinan J."/>
            <person name="Riley R."/>
            <person name="Labutti K."/>
            <person name="Andreopoulos B."/>
            <person name="Lipzen A."/>
            <person name="Chen C."/>
            <person name="Yanf M."/>
            <person name="Daum C."/>
            <person name="Ng V."/>
            <person name="Clum A."/>
            <person name="Steindorff A."/>
            <person name="Ohm R."/>
            <person name="Martin F."/>
            <person name="Silar P."/>
            <person name="Natvig D."/>
            <person name="Lalanne C."/>
            <person name="Gautier V."/>
            <person name="Ament-Velasquez S.L."/>
            <person name="Kruys A."/>
            <person name="Hutchinson M.I."/>
            <person name="Powell A.J."/>
            <person name="Barry K."/>
            <person name="Miller A.N."/>
            <person name="Grigoriev I.V."/>
            <person name="Debuchy R."/>
            <person name="Gladieux P."/>
            <person name="Thoren M.H."/>
            <person name="Johannesson H."/>
        </authorList>
    </citation>
    <scope>NUCLEOTIDE SEQUENCE</scope>
    <source>
        <strain evidence="23">CBS 118394</strain>
    </source>
</reference>
<dbReference type="GO" id="GO:1990165">
    <property type="term" value="F:single-strand break-containing DNA binding"/>
    <property type="evidence" value="ECO:0007669"/>
    <property type="project" value="TreeGrafter"/>
</dbReference>
<dbReference type="Gene3D" id="3.30.428.10">
    <property type="entry name" value="HIT-like"/>
    <property type="match status" value="1"/>
</dbReference>
<dbReference type="GO" id="GO:0008270">
    <property type="term" value="F:zinc ion binding"/>
    <property type="evidence" value="ECO:0007669"/>
    <property type="project" value="UniProtKB-KW"/>
</dbReference>
<evidence type="ECO:0000256" key="11">
    <source>
        <dbReference type="ARBA" id="ARBA00023125"/>
    </source>
</evidence>
<evidence type="ECO:0000256" key="12">
    <source>
        <dbReference type="ARBA" id="ARBA00023204"/>
    </source>
</evidence>
<feature type="compositionally biased region" description="Polar residues" evidence="20">
    <location>
        <begin position="115"/>
        <end position="133"/>
    </location>
</feature>
<evidence type="ECO:0000256" key="9">
    <source>
        <dbReference type="ARBA" id="ARBA00022801"/>
    </source>
</evidence>
<comment type="caution">
    <text evidence="23">The sequence shown here is derived from an EMBL/GenBank/DDBJ whole genome shotgun (WGS) entry which is preliminary data.</text>
</comment>
<evidence type="ECO:0000313" key="24">
    <source>
        <dbReference type="Proteomes" id="UP001283341"/>
    </source>
</evidence>
<evidence type="ECO:0000256" key="19">
    <source>
        <dbReference type="ARBA" id="ARBA00076243"/>
    </source>
</evidence>
<evidence type="ECO:0000259" key="21">
    <source>
        <dbReference type="Pfam" id="PF01230"/>
    </source>
</evidence>
<dbReference type="PANTHER" id="PTHR12486:SF4">
    <property type="entry name" value="APRATAXIN"/>
    <property type="match status" value="1"/>
</dbReference>
<evidence type="ECO:0000256" key="6">
    <source>
        <dbReference type="ARBA" id="ARBA00022723"/>
    </source>
</evidence>
<dbReference type="InterPro" id="IPR011146">
    <property type="entry name" value="HIT-like"/>
</dbReference>
<dbReference type="SUPFAM" id="SSF54197">
    <property type="entry name" value="HIT-like"/>
    <property type="match status" value="1"/>
</dbReference>
<dbReference type="PROSITE" id="PS00892">
    <property type="entry name" value="HIT_1"/>
    <property type="match status" value="1"/>
</dbReference>
<dbReference type="FunFam" id="3.30.428.10:FF:000017">
    <property type="entry name" value="Aprataxin-like protein"/>
    <property type="match status" value="1"/>
</dbReference>
<keyword evidence="13" id="KW-0539">Nucleus</keyword>
<evidence type="ECO:0000256" key="15">
    <source>
        <dbReference type="ARBA" id="ARBA00044639"/>
    </source>
</evidence>
<dbReference type="GO" id="GO:0030983">
    <property type="term" value="F:mismatched DNA binding"/>
    <property type="evidence" value="ECO:0007669"/>
    <property type="project" value="TreeGrafter"/>
</dbReference>
<evidence type="ECO:0000256" key="2">
    <source>
        <dbReference type="ARBA" id="ARBA00004496"/>
    </source>
</evidence>
<keyword evidence="11" id="KW-0238">DNA-binding</keyword>
<dbReference type="InterPro" id="IPR036265">
    <property type="entry name" value="HIT-like_sf"/>
</dbReference>
<keyword evidence="10" id="KW-0862">Zinc</keyword>
<evidence type="ECO:0000256" key="7">
    <source>
        <dbReference type="ARBA" id="ARBA00022763"/>
    </source>
</evidence>
<feature type="region of interest" description="Disordered" evidence="20">
    <location>
        <begin position="20"/>
        <end position="140"/>
    </location>
</feature>
<comment type="catalytic activity">
    <reaction evidence="15">
        <text>a 5'-end adenosine-5'-diphospho-5'-2'-deoxyribonucleoside-DNA + H2O = a 5'-end 5'-phospho-2'-deoxyribonucleoside-DNA + AMP + 2 H(+)</text>
        <dbReference type="Rhea" id="RHEA:52128"/>
        <dbReference type="Rhea" id="RHEA-COMP:13180"/>
        <dbReference type="Rhea" id="RHEA-COMP:13181"/>
        <dbReference type="ChEBI" id="CHEBI:15377"/>
        <dbReference type="ChEBI" id="CHEBI:15378"/>
        <dbReference type="ChEBI" id="CHEBI:136412"/>
        <dbReference type="ChEBI" id="CHEBI:136413"/>
        <dbReference type="ChEBI" id="CHEBI:456215"/>
        <dbReference type="EC" id="3.6.1.71"/>
    </reaction>
</comment>
<dbReference type="GO" id="GO:0033699">
    <property type="term" value="F:DNA 5'-adenosine monophosphate hydrolase activity"/>
    <property type="evidence" value="ECO:0007669"/>
    <property type="project" value="UniProtKB-EC"/>
</dbReference>
<dbReference type="Pfam" id="PF16278">
    <property type="entry name" value="zf-C2HE"/>
    <property type="match status" value="1"/>
</dbReference>
<organism evidence="23 24">
    <name type="scientific">Apodospora peruviana</name>
    <dbReference type="NCBI Taxonomy" id="516989"/>
    <lineage>
        <taxon>Eukaryota</taxon>
        <taxon>Fungi</taxon>
        <taxon>Dikarya</taxon>
        <taxon>Ascomycota</taxon>
        <taxon>Pezizomycotina</taxon>
        <taxon>Sordariomycetes</taxon>
        <taxon>Sordariomycetidae</taxon>
        <taxon>Sordariales</taxon>
        <taxon>Lasiosphaeriaceae</taxon>
        <taxon>Apodospora</taxon>
    </lineage>
</organism>
<accession>A0AAE0M571</accession>
<feature type="compositionally biased region" description="Low complexity" evidence="20">
    <location>
        <begin position="102"/>
        <end position="113"/>
    </location>
</feature>
<evidence type="ECO:0000256" key="14">
    <source>
        <dbReference type="ARBA" id="ARBA00024601"/>
    </source>
</evidence>
<keyword evidence="9" id="KW-0378">Hydrolase</keyword>
<dbReference type="GO" id="GO:0003697">
    <property type="term" value="F:single-stranded DNA binding"/>
    <property type="evidence" value="ECO:0007669"/>
    <property type="project" value="TreeGrafter"/>
</dbReference>
<dbReference type="EMBL" id="JAUEDM010000004">
    <property type="protein sequence ID" value="KAK3319128.1"/>
    <property type="molecule type" value="Genomic_DNA"/>
</dbReference>
<sequence>MAEIDPDWDPELAVLSEKEYKAAKATAKPSSSSSSGKKAAPAASSSSSSSAKRAVAPSPPSYSSSARKTAVAAPSSSSSTQAAAAASSSSTKKRNAFAELMSPKGKSAKPAAAVSQPSSRPAANNESETTQTKGKLATKKPGNWRGALLEYIEHPERFSDAVLRVTPNTVLIKDAFPKAMVHLLLLPRSKAHYELHPHEAFEDPEFLVMMKREADSAVHLAAAELRRQISSFSETDKARNEAIDAGVPVDELPAGRNYCKEIRVGVHAHPSMDHLHVHIISSDMVSDRMKHRKHYNSMNTPFFIPLLAYPLAEDDKRRQTWYQNANLQSDLVCMRCRKNFGNKFADLKQHLEIERDLWVEE</sequence>
<evidence type="ECO:0000256" key="17">
    <source>
        <dbReference type="ARBA" id="ARBA00059438"/>
    </source>
</evidence>